<feature type="domain" description="DUF2007" evidence="1">
    <location>
        <begin position="1"/>
        <end position="66"/>
    </location>
</feature>
<dbReference type="RefSeq" id="WP_109872207.1">
    <property type="nucleotide sequence ID" value="NZ_QGNA01000004.1"/>
</dbReference>
<sequence length="72" mass="7612">MRVLLATTDPVRLSFLVALLRDAGCNPVVFDAAISAIEGGIGAFPRRLAVPEEEAAQAMRVLREAGETEGMA</sequence>
<organism evidence="2 3">
    <name type="scientific">Falsiroseomonas bella</name>
    <dbReference type="NCBI Taxonomy" id="2184016"/>
    <lineage>
        <taxon>Bacteria</taxon>
        <taxon>Pseudomonadati</taxon>
        <taxon>Pseudomonadota</taxon>
        <taxon>Alphaproteobacteria</taxon>
        <taxon>Acetobacterales</taxon>
        <taxon>Roseomonadaceae</taxon>
        <taxon>Falsiroseomonas</taxon>
    </lineage>
</organism>
<accession>A0A317F9L7</accession>
<proteinExistence type="predicted"/>
<dbReference type="Pfam" id="PF09413">
    <property type="entry name" value="DUF2007"/>
    <property type="match status" value="1"/>
</dbReference>
<keyword evidence="3" id="KW-1185">Reference proteome</keyword>
<dbReference type="Gene3D" id="3.30.70.790">
    <property type="entry name" value="UreE, C-terminal domain"/>
    <property type="match status" value="1"/>
</dbReference>
<evidence type="ECO:0000259" key="1">
    <source>
        <dbReference type="Pfam" id="PF09413"/>
    </source>
</evidence>
<dbReference type="Proteomes" id="UP000245765">
    <property type="component" value="Unassembled WGS sequence"/>
</dbReference>
<comment type="caution">
    <text evidence="2">The sequence shown here is derived from an EMBL/GenBank/DDBJ whole genome shotgun (WGS) entry which is preliminary data.</text>
</comment>
<evidence type="ECO:0000313" key="3">
    <source>
        <dbReference type="Proteomes" id="UP000245765"/>
    </source>
</evidence>
<dbReference type="SUPFAM" id="SSF54913">
    <property type="entry name" value="GlnB-like"/>
    <property type="match status" value="1"/>
</dbReference>
<evidence type="ECO:0000313" key="2">
    <source>
        <dbReference type="EMBL" id="PWS35841.1"/>
    </source>
</evidence>
<dbReference type="InterPro" id="IPR011322">
    <property type="entry name" value="N-reg_PII-like_a/b"/>
</dbReference>
<gene>
    <name evidence="2" type="ORF">DFH01_19930</name>
</gene>
<name>A0A317F9L7_9PROT</name>
<dbReference type="AlphaFoldDB" id="A0A317F9L7"/>
<dbReference type="InterPro" id="IPR018551">
    <property type="entry name" value="DUF2007"/>
</dbReference>
<reference evidence="3" key="1">
    <citation type="submission" date="2018-05" db="EMBL/GenBank/DDBJ databases">
        <authorList>
            <person name="Du Z."/>
            <person name="Wang X."/>
        </authorList>
    </citation>
    <scope>NUCLEOTIDE SEQUENCE [LARGE SCALE GENOMIC DNA]</scope>
    <source>
        <strain evidence="3">CQN31</strain>
    </source>
</reference>
<protein>
    <submittedName>
        <fullName evidence="2">DUF2007 domain-containing protein</fullName>
    </submittedName>
</protein>
<dbReference type="EMBL" id="QGNA01000004">
    <property type="protein sequence ID" value="PWS35841.1"/>
    <property type="molecule type" value="Genomic_DNA"/>
</dbReference>